<feature type="transmembrane region" description="Helical" evidence="14">
    <location>
        <begin position="109"/>
        <end position="128"/>
    </location>
</feature>
<evidence type="ECO:0000313" key="16">
    <source>
        <dbReference type="EMBL" id="CDM70194.1"/>
    </source>
</evidence>
<keyword evidence="17" id="KW-1185">Reference proteome</keyword>
<keyword evidence="10" id="KW-0067">ATP-binding</keyword>
<dbReference type="STRING" id="1216932.CM240_3077"/>
<dbReference type="AlphaFoldDB" id="W6S2R0"/>
<dbReference type="SUPFAM" id="SSF47384">
    <property type="entry name" value="Homodimeric domain of signal transducing histidine kinase"/>
    <property type="match status" value="1"/>
</dbReference>
<dbReference type="SUPFAM" id="SSF55874">
    <property type="entry name" value="ATPase domain of HSP90 chaperone/DNA topoisomerase II/histidine kinase"/>
    <property type="match status" value="1"/>
</dbReference>
<dbReference type="InterPro" id="IPR036097">
    <property type="entry name" value="HisK_dim/P_sf"/>
</dbReference>
<evidence type="ECO:0000256" key="2">
    <source>
        <dbReference type="ARBA" id="ARBA00004651"/>
    </source>
</evidence>
<dbReference type="Pfam" id="PF00512">
    <property type="entry name" value="HisKA"/>
    <property type="match status" value="1"/>
</dbReference>
<proteinExistence type="predicted"/>
<dbReference type="CDD" id="cd00082">
    <property type="entry name" value="HisKA"/>
    <property type="match status" value="1"/>
</dbReference>
<evidence type="ECO:0000256" key="12">
    <source>
        <dbReference type="ARBA" id="ARBA00023012"/>
    </source>
</evidence>
<keyword evidence="6" id="KW-0808">Transferase</keyword>
<keyword evidence="9 16" id="KW-0418">Kinase</keyword>
<reference evidence="16 17" key="1">
    <citation type="submission" date="2013-11" db="EMBL/GenBank/DDBJ databases">
        <title>Complete genome sequence of Clostridum sp. M2/40.</title>
        <authorList>
            <person name="Wibberg D."/>
            <person name="Puehler A."/>
            <person name="Schlueter A."/>
        </authorList>
    </citation>
    <scope>NUCLEOTIDE SEQUENCE [LARGE SCALE GENOMIC DNA]</scope>
    <source>
        <strain evidence="17">M2/40</strain>
    </source>
</reference>
<gene>
    <name evidence="16" type="ORF">CM240_3077</name>
</gene>
<dbReference type="InterPro" id="IPR005467">
    <property type="entry name" value="His_kinase_dom"/>
</dbReference>
<feature type="domain" description="Histidine kinase" evidence="15">
    <location>
        <begin position="200"/>
        <end position="414"/>
    </location>
</feature>
<evidence type="ECO:0000259" key="15">
    <source>
        <dbReference type="PROSITE" id="PS50109"/>
    </source>
</evidence>
<protein>
    <recommendedName>
        <fullName evidence="3">histidine kinase</fullName>
        <ecNumber evidence="3">2.7.13.3</ecNumber>
    </recommendedName>
</protein>
<dbReference type="InterPro" id="IPR003661">
    <property type="entry name" value="HisK_dim/P_dom"/>
</dbReference>
<keyword evidence="4" id="KW-1003">Cell membrane</keyword>
<dbReference type="OrthoDB" id="9773956at2"/>
<evidence type="ECO:0000256" key="3">
    <source>
        <dbReference type="ARBA" id="ARBA00012438"/>
    </source>
</evidence>
<dbReference type="CDD" id="cd00075">
    <property type="entry name" value="HATPase"/>
    <property type="match status" value="1"/>
</dbReference>
<dbReference type="InterPro" id="IPR003594">
    <property type="entry name" value="HATPase_dom"/>
</dbReference>
<keyword evidence="12" id="KW-0902">Two-component regulatory system</keyword>
<dbReference type="GO" id="GO:0005886">
    <property type="term" value="C:plasma membrane"/>
    <property type="evidence" value="ECO:0007669"/>
    <property type="project" value="UniProtKB-SubCell"/>
</dbReference>
<dbReference type="EMBL" id="HG917869">
    <property type="protein sequence ID" value="CDM70194.1"/>
    <property type="molecule type" value="Genomic_DNA"/>
</dbReference>
<dbReference type="Proteomes" id="UP000019426">
    <property type="component" value="Chromosome M2/40_rep2"/>
</dbReference>
<comment type="subcellular location">
    <subcellularLocation>
        <location evidence="2">Cell membrane</location>
        <topology evidence="2">Multi-pass membrane protein</topology>
    </subcellularLocation>
</comment>
<dbReference type="InterPro" id="IPR050398">
    <property type="entry name" value="HssS/ArlS-like"/>
</dbReference>
<dbReference type="KEGG" id="clt:CM240_3077"/>
<comment type="catalytic activity">
    <reaction evidence="1">
        <text>ATP + protein L-histidine = ADP + protein N-phospho-L-histidine.</text>
        <dbReference type="EC" id="2.7.13.3"/>
    </reaction>
</comment>
<dbReference type="Gene3D" id="1.10.287.130">
    <property type="match status" value="1"/>
</dbReference>
<keyword evidence="8" id="KW-0547">Nucleotide-binding</keyword>
<dbReference type="InterPro" id="IPR004358">
    <property type="entry name" value="Sig_transdc_His_kin-like_C"/>
</dbReference>
<keyword evidence="5" id="KW-0597">Phosphoprotein</keyword>
<dbReference type="PANTHER" id="PTHR45528">
    <property type="entry name" value="SENSOR HISTIDINE KINASE CPXA"/>
    <property type="match status" value="1"/>
</dbReference>
<name>W6S2R0_9CLOT</name>
<dbReference type="Pfam" id="PF02518">
    <property type="entry name" value="HATPase_c"/>
    <property type="match status" value="1"/>
</dbReference>
<dbReference type="InterPro" id="IPR036890">
    <property type="entry name" value="HATPase_C_sf"/>
</dbReference>
<keyword evidence="11 14" id="KW-1133">Transmembrane helix</keyword>
<evidence type="ECO:0000256" key="10">
    <source>
        <dbReference type="ARBA" id="ARBA00022840"/>
    </source>
</evidence>
<dbReference type="PRINTS" id="PR00344">
    <property type="entry name" value="BCTRLSENSOR"/>
</dbReference>
<evidence type="ECO:0000256" key="7">
    <source>
        <dbReference type="ARBA" id="ARBA00022692"/>
    </source>
</evidence>
<evidence type="ECO:0000256" key="1">
    <source>
        <dbReference type="ARBA" id="ARBA00000085"/>
    </source>
</evidence>
<feature type="transmembrane region" description="Helical" evidence="14">
    <location>
        <begin position="20"/>
        <end position="38"/>
    </location>
</feature>
<dbReference type="eggNOG" id="COG2205">
    <property type="taxonomic scope" value="Bacteria"/>
</dbReference>
<evidence type="ECO:0000256" key="8">
    <source>
        <dbReference type="ARBA" id="ARBA00022741"/>
    </source>
</evidence>
<dbReference type="GO" id="GO:0000155">
    <property type="term" value="F:phosphorelay sensor kinase activity"/>
    <property type="evidence" value="ECO:0007669"/>
    <property type="project" value="InterPro"/>
</dbReference>
<dbReference type="EC" id="2.7.13.3" evidence="3"/>
<evidence type="ECO:0000256" key="5">
    <source>
        <dbReference type="ARBA" id="ARBA00022553"/>
    </source>
</evidence>
<dbReference type="PROSITE" id="PS50109">
    <property type="entry name" value="HIS_KIN"/>
    <property type="match status" value="1"/>
</dbReference>
<evidence type="ECO:0000256" key="13">
    <source>
        <dbReference type="ARBA" id="ARBA00023136"/>
    </source>
</evidence>
<organism evidence="16 17">
    <name type="scientific">Clostridium bornimense</name>
    <dbReference type="NCBI Taxonomy" id="1216932"/>
    <lineage>
        <taxon>Bacteria</taxon>
        <taxon>Bacillati</taxon>
        <taxon>Bacillota</taxon>
        <taxon>Clostridia</taxon>
        <taxon>Eubacteriales</taxon>
        <taxon>Clostridiaceae</taxon>
        <taxon>Clostridium</taxon>
    </lineage>
</organism>
<dbReference type="PATRIC" id="fig|1216932.3.peg.3043"/>
<dbReference type="SMART" id="SM00388">
    <property type="entry name" value="HisKA"/>
    <property type="match status" value="1"/>
</dbReference>
<dbReference type="GO" id="GO:0005524">
    <property type="term" value="F:ATP binding"/>
    <property type="evidence" value="ECO:0007669"/>
    <property type="project" value="UniProtKB-KW"/>
</dbReference>
<evidence type="ECO:0000256" key="14">
    <source>
        <dbReference type="SAM" id="Phobius"/>
    </source>
</evidence>
<evidence type="ECO:0000256" key="11">
    <source>
        <dbReference type="ARBA" id="ARBA00022989"/>
    </source>
</evidence>
<accession>W6S2R0</accession>
<keyword evidence="7 14" id="KW-0812">Transmembrane</keyword>
<sequence>MNIRKLYRNPEVKKITIKYLLLLIAAIITISAIAFFITRNINKKIIENNTIIISKFTEKMDIGDIISDLPKVHNKEDFSKAKEVMKSYGYDDEMSKDSNELIVYFYKEIFITFSIFFIIIFSILYFFYIRELKRIYINIDDIVNKVSSMSYGEYKSIEGDFNEGDMAILISSLNYMGERVNNSINLLTKEKENLKDYLSDISHQLKTPLSSLIMLNDLLKENEDMPYTDRIKFLNKCDEQLSRMEWLIMNLLKVGRLEAGAVVFQKELEPLNETINIAISSLKETIKSKSQNLVITGDLDSELLHDKEWLAEAFTNIIKNSVEHTKEGGEIKIEVVNGPLITKVYIKDNGKGIPKEMQKNIFKRFYKGENSKDPKSIGIGLSLSKTIIEGLGGEIKVDSEEGKGTTFIISFLRK</sequence>
<evidence type="ECO:0000256" key="4">
    <source>
        <dbReference type="ARBA" id="ARBA00022475"/>
    </source>
</evidence>
<evidence type="ECO:0000256" key="6">
    <source>
        <dbReference type="ARBA" id="ARBA00022679"/>
    </source>
</evidence>
<dbReference type="Gene3D" id="3.30.565.10">
    <property type="entry name" value="Histidine kinase-like ATPase, C-terminal domain"/>
    <property type="match status" value="1"/>
</dbReference>
<evidence type="ECO:0000256" key="9">
    <source>
        <dbReference type="ARBA" id="ARBA00022777"/>
    </source>
</evidence>
<evidence type="ECO:0000313" key="17">
    <source>
        <dbReference type="Proteomes" id="UP000019426"/>
    </source>
</evidence>
<dbReference type="HOGENOM" id="CLU_000445_89_3_9"/>
<dbReference type="SMART" id="SM00387">
    <property type="entry name" value="HATPase_c"/>
    <property type="match status" value="1"/>
</dbReference>
<keyword evidence="13 14" id="KW-0472">Membrane</keyword>
<dbReference type="PANTHER" id="PTHR45528:SF1">
    <property type="entry name" value="SENSOR HISTIDINE KINASE CPXA"/>
    <property type="match status" value="1"/>
</dbReference>
<dbReference type="RefSeq" id="WP_051483896.1">
    <property type="nucleotide sequence ID" value="NZ_HG917869.1"/>
</dbReference>